<dbReference type="GO" id="GO:0005768">
    <property type="term" value="C:endosome"/>
    <property type="evidence" value="ECO:0007669"/>
    <property type="project" value="TreeGrafter"/>
</dbReference>
<proteinExistence type="predicted"/>
<dbReference type="PANTHER" id="PTHR15157:SF5">
    <property type="entry name" value="UV RADIATION RESISTANCE-ASSOCIATED GENE PROTEIN"/>
    <property type="match status" value="1"/>
</dbReference>
<accession>A0A9W7XFP6</accession>
<evidence type="ECO:0000313" key="3">
    <source>
        <dbReference type="Proteomes" id="UP001145021"/>
    </source>
</evidence>
<protein>
    <submittedName>
        <fullName evidence="2">Uncharacterized protein</fullName>
    </submittedName>
</protein>
<sequence length="279" mass="31008">MDETADAYTPSQLTELFRLEKLLVERRAQTNRLRAMLELSHRMEAQLTEQRQRTAYKQQQLSQRAYLVEQASTLLDHRRARHNEQQERAHIAMAQTRDTCALVNRQVVGLRQERIILEDLRAMLAKERAKKIHCLMDIFDIGVASSDSDGGMWCVCGLRADFSDAGVLAEEVAAALGLVCRAVDLAARYLAAPLRFPVVPRGSRSAVCVVNGSGAAAAAAELLPLFVGRRGDRFAVARRALATDIDQLLWVYGLDGYQQQLLPGLLQLLMAIESSSFAS</sequence>
<dbReference type="GO" id="GO:0000323">
    <property type="term" value="C:lytic vacuole"/>
    <property type="evidence" value="ECO:0007669"/>
    <property type="project" value="TreeGrafter"/>
</dbReference>
<comment type="caution">
    <text evidence="2">The sequence shown here is derived from an EMBL/GenBank/DDBJ whole genome shotgun (WGS) entry which is preliminary data.</text>
</comment>
<gene>
    <name evidence="2" type="ORF">LPJ64_006230</name>
</gene>
<dbReference type="EMBL" id="JANBOH010000586">
    <property type="protein sequence ID" value="KAJ1641861.1"/>
    <property type="molecule type" value="Genomic_DNA"/>
</dbReference>
<keyword evidence="3" id="KW-1185">Reference proteome</keyword>
<dbReference type="Proteomes" id="UP001145021">
    <property type="component" value="Unassembled WGS sequence"/>
</dbReference>
<organism evidence="2 3">
    <name type="scientific">Coemansia asiatica</name>
    <dbReference type="NCBI Taxonomy" id="1052880"/>
    <lineage>
        <taxon>Eukaryota</taxon>
        <taxon>Fungi</taxon>
        <taxon>Fungi incertae sedis</taxon>
        <taxon>Zoopagomycota</taxon>
        <taxon>Kickxellomycotina</taxon>
        <taxon>Kickxellomycetes</taxon>
        <taxon>Kickxellales</taxon>
        <taxon>Kickxellaceae</taxon>
        <taxon>Coemansia</taxon>
    </lineage>
</organism>
<dbReference type="GO" id="GO:0035493">
    <property type="term" value="P:SNARE complex assembly"/>
    <property type="evidence" value="ECO:0007669"/>
    <property type="project" value="TreeGrafter"/>
</dbReference>
<dbReference type="PANTHER" id="PTHR15157">
    <property type="entry name" value="UV RADIATION RESISTANCE-ASSOCIATED GENE PROTEIN"/>
    <property type="match status" value="1"/>
</dbReference>
<dbReference type="GO" id="GO:0000149">
    <property type="term" value="F:SNARE binding"/>
    <property type="evidence" value="ECO:0007669"/>
    <property type="project" value="TreeGrafter"/>
</dbReference>
<reference evidence="2" key="1">
    <citation type="submission" date="2022-07" db="EMBL/GenBank/DDBJ databases">
        <title>Phylogenomic reconstructions and comparative analyses of Kickxellomycotina fungi.</title>
        <authorList>
            <person name="Reynolds N.K."/>
            <person name="Stajich J.E."/>
            <person name="Barry K."/>
            <person name="Grigoriev I.V."/>
            <person name="Crous P."/>
            <person name="Smith M.E."/>
        </authorList>
    </citation>
    <scope>NUCLEOTIDE SEQUENCE</scope>
    <source>
        <strain evidence="2">NBRC 105413</strain>
    </source>
</reference>
<name>A0A9W7XFP6_9FUNG</name>
<dbReference type="AlphaFoldDB" id="A0A9W7XFP6"/>
<evidence type="ECO:0000256" key="1">
    <source>
        <dbReference type="ARBA" id="ARBA00023054"/>
    </source>
</evidence>
<keyword evidence="1" id="KW-0175">Coiled coil</keyword>
<evidence type="ECO:0000313" key="2">
    <source>
        <dbReference type="EMBL" id="KAJ1641861.1"/>
    </source>
</evidence>
<feature type="non-terminal residue" evidence="2">
    <location>
        <position position="279"/>
    </location>
</feature>